<reference evidence="3" key="1">
    <citation type="submission" date="2022-11" db="EMBL/GenBank/DDBJ databases">
        <title>Genome Sequence of Cubamyces cubensis.</title>
        <authorList>
            <person name="Buettner E."/>
        </authorList>
    </citation>
    <scope>NUCLEOTIDE SEQUENCE</scope>
    <source>
        <strain evidence="3">MPL-01</strain>
    </source>
</reference>
<keyword evidence="4" id="KW-1185">Reference proteome</keyword>
<evidence type="ECO:0000256" key="1">
    <source>
        <dbReference type="SAM" id="MobiDB-lite"/>
    </source>
</evidence>
<organism evidence="3 4">
    <name type="scientific">Trametes cubensis</name>
    <dbReference type="NCBI Taxonomy" id="1111947"/>
    <lineage>
        <taxon>Eukaryota</taxon>
        <taxon>Fungi</taxon>
        <taxon>Dikarya</taxon>
        <taxon>Basidiomycota</taxon>
        <taxon>Agaricomycotina</taxon>
        <taxon>Agaricomycetes</taxon>
        <taxon>Polyporales</taxon>
        <taxon>Polyporaceae</taxon>
        <taxon>Trametes</taxon>
    </lineage>
</organism>
<proteinExistence type="predicted"/>
<name>A0AAD7TVT9_9APHY</name>
<dbReference type="EMBL" id="JAPEVG010000126">
    <property type="protein sequence ID" value="KAJ8481923.1"/>
    <property type="molecule type" value="Genomic_DNA"/>
</dbReference>
<keyword evidence="2" id="KW-1133">Transmembrane helix</keyword>
<evidence type="ECO:0000313" key="3">
    <source>
        <dbReference type="EMBL" id="KAJ8481923.1"/>
    </source>
</evidence>
<accession>A0AAD7TVT9</accession>
<feature type="compositionally biased region" description="Polar residues" evidence="1">
    <location>
        <begin position="1"/>
        <end position="12"/>
    </location>
</feature>
<keyword evidence="2" id="KW-0472">Membrane</keyword>
<sequence length="236" mass="24863">MSAQPGHTSNLRSGRPNAPIHVATQGGGRPRTMILGMAACALGFYGFYRLQFTTQNRSHTSADPAEMPTWQFRHAQQTPEFNERVSAPGGTGTNLRPRGSSAQEPTQFLHASPVRGGGTGGGAASSDMVSSGSRNTESRGNESGGATERGGESRAAANASAEDPRGKNNSVQANKAAGEHDMNVVASIMSALHGHPSEGTQNENGHVGQPAPVKRMNDRGGIYTKNSDYKDSYRRD</sequence>
<keyword evidence="2" id="KW-0812">Transmembrane</keyword>
<feature type="region of interest" description="Disordered" evidence="1">
    <location>
        <begin position="1"/>
        <end position="29"/>
    </location>
</feature>
<gene>
    <name evidence="3" type="ORF">ONZ51_g5704</name>
</gene>
<feature type="compositionally biased region" description="Basic and acidic residues" evidence="1">
    <location>
        <begin position="227"/>
        <end position="236"/>
    </location>
</feature>
<evidence type="ECO:0000256" key="2">
    <source>
        <dbReference type="SAM" id="Phobius"/>
    </source>
</evidence>
<feature type="region of interest" description="Disordered" evidence="1">
    <location>
        <begin position="79"/>
        <end position="236"/>
    </location>
</feature>
<comment type="caution">
    <text evidence="3">The sequence shown here is derived from an EMBL/GenBank/DDBJ whole genome shotgun (WGS) entry which is preliminary data.</text>
</comment>
<dbReference type="Proteomes" id="UP001215151">
    <property type="component" value="Unassembled WGS sequence"/>
</dbReference>
<protein>
    <submittedName>
        <fullName evidence="3">Uncharacterized protein</fullName>
    </submittedName>
</protein>
<evidence type="ECO:0000313" key="4">
    <source>
        <dbReference type="Proteomes" id="UP001215151"/>
    </source>
</evidence>
<dbReference type="AlphaFoldDB" id="A0AAD7TVT9"/>
<feature type="transmembrane region" description="Helical" evidence="2">
    <location>
        <begin position="32"/>
        <end position="48"/>
    </location>
</feature>